<dbReference type="EMBL" id="SLXO01000007">
    <property type="protein sequence ID" value="TCP33478.1"/>
    <property type="molecule type" value="Genomic_DNA"/>
</dbReference>
<protein>
    <recommendedName>
        <fullName evidence="3">CAF17 C-terminal domain-containing protein</fullName>
    </recommendedName>
</protein>
<evidence type="ECO:0000256" key="2">
    <source>
        <dbReference type="SAM" id="MobiDB-lite"/>
    </source>
</evidence>
<dbReference type="NCBIfam" id="TIGR03317">
    <property type="entry name" value="ygfZ_signature"/>
    <property type="match status" value="1"/>
</dbReference>
<dbReference type="InterPro" id="IPR027266">
    <property type="entry name" value="TrmE/GcvT-like"/>
</dbReference>
<evidence type="ECO:0000313" key="5">
    <source>
        <dbReference type="Proteomes" id="UP000295399"/>
    </source>
</evidence>
<dbReference type="InParanoid" id="A0A4R2PG31"/>
<evidence type="ECO:0000256" key="1">
    <source>
        <dbReference type="ARBA" id="ARBA00022946"/>
    </source>
</evidence>
<dbReference type="OrthoDB" id="9796287at2"/>
<dbReference type="PANTHER" id="PTHR22602:SF0">
    <property type="entry name" value="TRANSFERASE CAF17, MITOCHONDRIAL-RELATED"/>
    <property type="match status" value="1"/>
</dbReference>
<proteinExistence type="predicted"/>
<dbReference type="GO" id="GO:0016226">
    <property type="term" value="P:iron-sulfur cluster assembly"/>
    <property type="evidence" value="ECO:0007669"/>
    <property type="project" value="TreeGrafter"/>
</dbReference>
<feature type="region of interest" description="Disordered" evidence="2">
    <location>
        <begin position="278"/>
        <end position="310"/>
    </location>
</feature>
<sequence length="310" mass="32441">MSTPELALLDDRAVLHLSGTETVDFLQRLVTNDVAQAGPGRAVHTALLTPQGKYLFDFFLVGDGAGGLYLDAPAAQKDDLVKRLTLYKLRADVTIADLEESHAVAWTADEWRDDWPAPDLSADAQAFVDPRLPALGSRVIAPRAALSAVGAAARPGAYDAHRLSLGVPELSVDAERERTLSLEGDLDLLNGVDFSKGCFVGQELTARMKYRGKVRKRLIPLAVDGAAPEADTPVLTAAGKEAGKVRSSGDGIAVALVRLEDLDKGPLSVAGAPARPLAPDWLAVHGQSPDGQSPDGQSSDGQSAGAGADA</sequence>
<dbReference type="PANTHER" id="PTHR22602">
    <property type="entry name" value="TRANSFERASE CAF17, MITOCHONDRIAL-RELATED"/>
    <property type="match status" value="1"/>
</dbReference>
<organism evidence="4 5">
    <name type="scientific">Rhodothalassium salexigens DSM 2132</name>
    <dbReference type="NCBI Taxonomy" id="1188247"/>
    <lineage>
        <taxon>Bacteria</taxon>
        <taxon>Pseudomonadati</taxon>
        <taxon>Pseudomonadota</taxon>
        <taxon>Alphaproteobacteria</taxon>
        <taxon>Rhodothalassiales</taxon>
        <taxon>Rhodothalassiaceae</taxon>
        <taxon>Rhodothalassium</taxon>
    </lineage>
</organism>
<feature type="compositionally biased region" description="Low complexity" evidence="2">
    <location>
        <begin position="286"/>
        <end position="310"/>
    </location>
</feature>
<keyword evidence="5" id="KW-1185">Reference proteome</keyword>
<gene>
    <name evidence="4" type="ORF">EV659_10788</name>
</gene>
<dbReference type="Gene3D" id="3.30.1360.120">
    <property type="entry name" value="Probable tRNA modification gtpase trme, domain 1"/>
    <property type="match status" value="2"/>
</dbReference>
<dbReference type="SUPFAM" id="SSF103025">
    <property type="entry name" value="Folate-binding domain"/>
    <property type="match status" value="1"/>
</dbReference>
<name>A0A4R2PG31_RHOSA</name>
<dbReference type="Proteomes" id="UP000295399">
    <property type="component" value="Unassembled WGS sequence"/>
</dbReference>
<keyword evidence="1" id="KW-0809">Transit peptide</keyword>
<dbReference type="Pfam" id="PF25455">
    <property type="entry name" value="Beta-barrel_CAF17_C"/>
    <property type="match status" value="1"/>
</dbReference>
<feature type="domain" description="CAF17 C-terminal" evidence="3">
    <location>
        <begin position="215"/>
        <end position="282"/>
    </location>
</feature>
<comment type="caution">
    <text evidence="4">The sequence shown here is derived from an EMBL/GenBank/DDBJ whole genome shotgun (WGS) entry which is preliminary data.</text>
</comment>
<dbReference type="AlphaFoldDB" id="A0A4R2PG31"/>
<dbReference type="RefSeq" id="WP_132708758.1">
    <property type="nucleotide sequence ID" value="NZ_JACIGF010000007.1"/>
</dbReference>
<dbReference type="InterPro" id="IPR017703">
    <property type="entry name" value="YgfZ/GCV_T_CS"/>
</dbReference>
<accession>A0A4R2PG31</accession>
<evidence type="ECO:0000259" key="3">
    <source>
        <dbReference type="Pfam" id="PF25455"/>
    </source>
</evidence>
<dbReference type="InterPro" id="IPR045179">
    <property type="entry name" value="YgfZ/GcvT"/>
</dbReference>
<evidence type="ECO:0000313" key="4">
    <source>
        <dbReference type="EMBL" id="TCP33478.1"/>
    </source>
</evidence>
<dbReference type="InterPro" id="IPR057460">
    <property type="entry name" value="CAF17_C"/>
</dbReference>
<reference evidence="4 5" key="1">
    <citation type="submission" date="2019-03" db="EMBL/GenBank/DDBJ databases">
        <title>Genomic Encyclopedia of Type Strains, Phase IV (KMG-IV): sequencing the most valuable type-strain genomes for metagenomic binning, comparative biology and taxonomic classification.</title>
        <authorList>
            <person name="Goeker M."/>
        </authorList>
    </citation>
    <scope>NUCLEOTIDE SEQUENCE [LARGE SCALE GENOMIC DNA]</scope>
    <source>
        <strain evidence="4 5">DSM 2132</strain>
    </source>
</reference>
<dbReference type="FunCoup" id="A0A4R2PG31">
    <property type="interactions" value="326"/>
</dbReference>